<accession>A0A0E9RZV0</accession>
<dbReference type="EMBL" id="GBXM01074672">
    <property type="protein sequence ID" value="JAH33905.1"/>
    <property type="molecule type" value="Transcribed_RNA"/>
</dbReference>
<proteinExistence type="predicted"/>
<name>A0A0E9RZV0_ANGAN</name>
<dbReference type="AlphaFoldDB" id="A0A0E9RZV0"/>
<reference evidence="1" key="2">
    <citation type="journal article" date="2015" name="Fish Shellfish Immunol.">
        <title>Early steps in the European eel (Anguilla anguilla)-Vibrio vulnificus interaction in the gills: Role of the RtxA13 toxin.</title>
        <authorList>
            <person name="Callol A."/>
            <person name="Pajuelo D."/>
            <person name="Ebbesson L."/>
            <person name="Teles M."/>
            <person name="MacKenzie S."/>
            <person name="Amaro C."/>
        </authorList>
    </citation>
    <scope>NUCLEOTIDE SEQUENCE</scope>
</reference>
<reference evidence="1" key="1">
    <citation type="submission" date="2014-11" db="EMBL/GenBank/DDBJ databases">
        <authorList>
            <person name="Amaro Gonzalez C."/>
        </authorList>
    </citation>
    <scope>NUCLEOTIDE SEQUENCE</scope>
</reference>
<evidence type="ECO:0000313" key="1">
    <source>
        <dbReference type="EMBL" id="JAH33905.1"/>
    </source>
</evidence>
<protein>
    <submittedName>
        <fullName evidence="1">Uncharacterized protein</fullName>
    </submittedName>
</protein>
<sequence>MPFTETWVAGQMNVSLILTVWRPAQAFSLVLPRPRHGVEGTWCYSDSKLLKDIAAEESQMEANL</sequence>
<organism evidence="1">
    <name type="scientific">Anguilla anguilla</name>
    <name type="common">European freshwater eel</name>
    <name type="synonym">Muraena anguilla</name>
    <dbReference type="NCBI Taxonomy" id="7936"/>
    <lineage>
        <taxon>Eukaryota</taxon>
        <taxon>Metazoa</taxon>
        <taxon>Chordata</taxon>
        <taxon>Craniata</taxon>
        <taxon>Vertebrata</taxon>
        <taxon>Euteleostomi</taxon>
        <taxon>Actinopterygii</taxon>
        <taxon>Neopterygii</taxon>
        <taxon>Teleostei</taxon>
        <taxon>Anguilliformes</taxon>
        <taxon>Anguillidae</taxon>
        <taxon>Anguilla</taxon>
    </lineage>
</organism>